<comment type="caution">
    <text evidence="12">The sequence shown here is derived from an EMBL/GenBank/DDBJ whole genome shotgun (WGS) entry which is preliminary data.</text>
</comment>
<dbReference type="InterPro" id="IPR047575">
    <property type="entry name" value="Sm"/>
</dbReference>
<feature type="region of interest" description="Disordered" evidence="10">
    <location>
        <begin position="660"/>
        <end position="681"/>
    </location>
</feature>
<feature type="compositionally biased region" description="Polar residues" evidence="10">
    <location>
        <begin position="834"/>
        <end position="845"/>
    </location>
</feature>
<feature type="region of interest" description="Disordered" evidence="10">
    <location>
        <begin position="816"/>
        <end position="848"/>
    </location>
</feature>
<comment type="similarity">
    <text evidence="2">Belongs to the snRNP Sm proteins family.</text>
</comment>
<evidence type="ECO:0000313" key="12">
    <source>
        <dbReference type="EMBL" id="THG15440.1"/>
    </source>
</evidence>
<evidence type="ECO:0000256" key="3">
    <source>
        <dbReference type="ARBA" id="ARBA00022664"/>
    </source>
</evidence>
<dbReference type="Pfam" id="PF01423">
    <property type="entry name" value="LSM"/>
    <property type="match status" value="1"/>
</dbReference>
<protein>
    <recommendedName>
        <fullName evidence="11">Sm domain-containing protein</fullName>
    </recommendedName>
</protein>
<gene>
    <name evidence="12" type="ORF">TEA_020919</name>
</gene>
<dbReference type="InterPro" id="IPR013083">
    <property type="entry name" value="Znf_RING/FYVE/PHD"/>
</dbReference>
<evidence type="ECO:0000256" key="2">
    <source>
        <dbReference type="ARBA" id="ARBA00006850"/>
    </source>
</evidence>
<dbReference type="GO" id="GO:0005688">
    <property type="term" value="C:U6 snRNP"/>
    <property type="evidence" value="ECO:0007669"/>
    <property type="project" value="TreeGrafter"/>
</dbReference>
<dbReference type="InterPro" id="IPR010920">
    <property type="entry name" value="LSM_dom_sf"/>
</dbReference>
<evidence type="ECO:0000256" key="10">
    <source>
        <dbReference type="SAM" id="MobiDB-lite"/>
    </source>
</evidence>
<reference evidence="12 13" key="1">
    <citation type="journal article" date="2018" name="Proc. Natl. Acad. Sci. U.S.A.">
        <title>Draft genome sequence of Camellia sinensis var. sinensis provides insights into the evolution of the tea genome and tea quality.</title>
        <authorList>
            <person name="Wei C."/>
            <person name="Yang H."/>
            <person name="Wang S."/>
            <person name="Zhao J."/>
            <person name="Liu C."/>
            <person name="Gao L."/>
            <person name="Xia E."/>
            <person name="Lu Y."/>
            <person name="Tai Y."/>
            <person name="She G."/>
            <person name="Sun J."/>
            <person name="Cao H."/>
            <person name="Tong W."/>
            <person name="Gao Q."/>
            <person name="Li Y."/>
            <person name="Deng W."/>
            <person name="Jiang X."/>
            <person name="Wang W."/>
            <person name="Chen Q."/>
            <person name="Zhang S."/>
            <person name="Li H."/>
            <person name="Wu J."/>
            <person name="Wang P."/>
            <person name="Li P."/>
            <person name="Shi C."/>
            <person name="Zheng F."/>
            <person name="Jian J."/>
            <person name="Huang B."/>
            <person name="Shan D."/>
            <person name="Shi M."/>
            <person name="Fang C."/>
            <person name="Yue Y."/>
            <person name="Li F."/>
            <person name="Li D."/>
            <person name="Wei S."/>
            <person name="Han B."/>
            <person name="Jiang C."/>
            <person name="Yin Y."/>
            <person name="Xia T."/>
            <person name="Zhang Z."/>
            <person name="Bennetzen J.L."/>
            <person name="Zhao S."/>
            <person name="Wan X."/>
        </authorList>
    </citation>
    <scope>NUCLEOTIDE SEQUENCE [LARGE SCALE GENOMIC DNA]</scope>
    <source>
        <strain evidence="13">cv. Shuchazao</strain>
        <tissue evidence="12">Leaf</tissue>
    </source>
</reference>
<dbReference type="FunFam" id="2.30.30.100:FF:000003">
    <property type="entry name" value="U6 snRNA-associated Sm-like protein LSm5"/>
    <property type="match status" value="1"/>
</dbReference>
<keyword evidence="8" id="KW-0539">Nucleus</keyword>
<feature type="region of interest" description="Disordered" evidence="10">
    <location>
        <begin position="50"/>
        <end position="77"/>
    </location>
</feature>
<feature type="compositionally biased region" description="Polar residues" evidence="10">
    <location>
        <begin position="668"/>
        <end position="678"/>
    </location>
</feature>
<keyword evidence="13" id="KW-1185">Reference proteome</keyword>
<evidence type="ECO:0000256" key="1">
    <source>
        <dbReference type="ARBA" id="ARBA00004123"/>
    </source>
</evidence>
<feature type="region of interest" description="Disordered" evidence="10">
    <location>
        <begin position="368"/>
        <end position="396"/>
    </location>
</feature>
<evidence type="ECO:0000259" key="11">
    <source>
        <dbReference type="PROSITE" id="PS52002"/>
    </source>
</evidence>
<evidence type="ECO:0000256" key="7">
    <source>
        <dbReference type="ARBA" id="ARBA00023187"/>
    </source>
</evidence>
<dbReference type="AlphaFoldDB" id="A0A4S4EG78"/>
<accession>A0A4S4EG78</accession>
<dbReference type="Gene3D" id="3.30.40.10">
    <property type="entry name" value="Zinc/RING finger domain, C3HC4 (zinc finger)"/>
    <property type="match status" value="1"/>
</dbReference>
<dbReference type="GO" id="GO:0000398">
    <property type="term" value="P:mRNA splicing, via spliceosome"/>
    <property type="evidence" value="ECO:0007669"/>
    <property type="project" value="TreeGrafter"/>
</dbReference>
<keyword evidence="5" id="KW-0694">RNA-binding</keyword>
<dbReference type="InterPro" id="IPR033871">
    <property type="entry name" value="LSm5"/>
</dbReference>
<dbReference type="GO" id="GO:0005681">
    <property type="term" value="C:spliceosomal complex"/>
    <property type="evidence" value="ECO:0007669"/>
    <property type="project" value="UniProtKB-KW"/>
</dbReference>
<dbReference type="Pfam" id="PF17123">
    <property type="entry name" value="zf-RING_11"/>
    <property type="match status" value="1"/>
</dbReference>
<name>A0A4S4EG78_CAMSN</name>
<dbReference type="GO" id="GO:1990726">
    <property type="term" value="C:Lsm1-7-Pat1 complex"/>
    <property type="evidence" value="ECO:0007669"/>
    <property type="project" value="TreeGrafter"/>
</dbReference>
<evidence type="ECO:0000256" key="8">
    <source>
        <dbReference type="ARBA" id="ARBA00023242"/>
    </source>
</evidence>
<dbReference type="GO" id="GO:0003723">
    <property type="term" value="F:RNA binding"/>
    <property type="evidence" value="ECO:0007669"/>
    <property type="project" value="UniProtKB-KW"/>
</dbReference>
<dbReference type="GO" id="GO:0046540">
    <property type="term" value="C:U4/U6 x U5 tri-snRNP complex"/>
    <property type="evidence" value="ECO:0007669"/>
    <property type="project" value="TreeGrafter"/>
</dbReference>
<feature type="compositionally biased region" description="Low complexity" evidence="10">
    <location>
        <begin position="816"/>
        <end position="829"/>
    </location>
</feature>
<dbReference type="Proteomes" id="UP000306102">
    <property type="component" value="Unassembled WGS sequence"/>
</dbReference>
<dbReference type="InterPro" id="IPR001841">
    <property type="entry name" value="Znf_RING"/>
</dbReference>
<feature type="region of interest" description="Disordered" evidence="10">
    <location>
        <begin position="570"/>
        <end position="620"/>
    </location>
</feature>
<keyword evidence="4" id="KW-0747">Spliceosome</keyword>
<dbReference type="InterPro" id="IPR001163">
    <property type="entry name" value="Sm_dom_euk/arc"/>
</dbReference>
<feature type="compositionally biased region" description="Low complexity" evidence="10">
    <location>
        <begin position="483"/>
        <end position="498"/>
    </location>
</feature>
<keyword evidence="3" id="KW-0507">mRNA processing</keyword>
<dbReference type="PANTHER" id="PTHR20971:SF0">
    <property type="entry name" value="U6 SNRNA-ASSOCIATED SM-LIKE PROTEIN LSM5"/>
    <property type="match status" value="1"/>
</dbReference>
<feature type="compositionally biased region" description="Polar residues" evidence="10">
    <location>
        <begin position="604"/>
        <end position="620"/>
    </location>
</feature>
<keyword evidence="6" id="KW-0007">Acetylation</keyword>
<dbReference type="CDD" id="cd01732">
    <property type="entry name" value="LSm5"/>
    <property type="match status" value="1"/>
</dbReference>
<evidence type="ECO:0000313" key="13">
    <source>
        <dbReference type="Proteomes" id="UP000306102"/>
    </source>
</evidence>
<evidence type="ECO:0000256" key="9">
    <source>
        <dbReference type="ARBA" id="ARBA00023274"/>
    </source>
</evidence>
<dbReference type="EMBL" id="SDRB02004703">
    <property type="protein sequence ID" value="THG15440.1"/>
    <property type="molecule type" value="Genomic_DNA"/>
</dbReference>
<dbReference type="PROSITE" id="PS52002">
    <property type="entry name" value="SM"/>
    <property type="match status" value="1"/>
</dbReference>
<feature type="domain" description="Sm" evidence="11">
    <location>
        <begin position="79"/>
        <end position="154"/>
    </location>
</feature>
<evidence type="ECO:0000256" key="5">
    <source>
        <dbReference type="ARBA" id="ARBA00022884"/>
    </source>
</evidence>
<dbReference type="SUPFAM" id="SSF57850">
    <property type="entry name" value="RING/U-box"/>
    <property type="match status" value="1"/>
</dbReference>
<dbReference type="SMART" id="SM00651">
    <property type="entry name" value="Sm"/>
    <property type="match status" value="1"/>
</dbReference>
<organism evidence="12 13">
    <name type="scientific">Camellia sinensis var. sinensis</name>
    <name type="common">China tea</name>
    <dbReference type="NCBI Taxonomy" id="542762"/>
    <lineage>
        <taxon>Eukaryota</taxon>
        <taxon>Viridiplantae</taxon>
        <taxon>Streptophyta</taxon>
        <taxon>Embryophyta</taxon>
        <taxon>Tracheophyta</taxon>
        <taxon>Spermatophyta</taxon>
        <taxon>Magnoliopsida</taxon>
        <taxon>eudicotyledons</taxon>
        <taxon>Gunneridae</taxon>
        <taxon>Pentapetalae</taxon>
        <taxon>asterids</taxon>
        <taxon>Ericales</taxon>
        <taxon>Theaceae</taxon>
        <taxon>Camellia</taxon>
    </lineage>
</organism>
<comment type="subcellular location">
    <subcellularLocation>
        <location evidence="1">Nucleus</location>
    </subcellularLocation>
</comment>
<sequence>MNAFPDHEVDPASEIASRLEQFWDLLGSNRGLVLYGPVIGPRLLENTRKKLSARESTGSPTDCKEEEEDMSANNPSQLLPSELIDRCIGSKIWVIMKGDKELVGTLRGFDVYVNMVLEDVTEYEITSEGRRITKLDQILLNGNNIAIDMDYMDIDQVCDVPDTPDRLAAQNMNRRRCIEKDSHPGNTNFFDEGARNQLRGKTKLVIDGGPGKRLSFSPGKNLSISNKSERDGGLTISLGNSSSPKNAHLFRRMMVSDKTANREDKYPLHYQHTDKGKALCDSQSSTCGENAVVDLTDHSGSAQLFQKAFRNRLSEDHHAKETGKGPISTNGLSSLRGISNSSMTAHNAYKGKEKIDDTCKGGSGVDHGKAMFGDSQTNAGKSLSSSFPSIPSPRVSGQKRLVRNGCISPHNVAKAKQLAGNHSYGSTDVQNDKGTLVSDSSSSLLRDLVAEDGNSYRGQRLISHLSSSKEPDTKTIDLTTRRSTTYNEESSGTSNSSEGLGGWRSTHNHAQKINLPLSDEGQPLSRTKDAPFFVNQQHKNRMMRRDKGNGSSNRIDYHDDQNAISFQHGSAPTVSRAAARPVSQSDQVKGRRTVASTLIKRQKQGSASSNRGETSTSTSVDSEIVFLGSLGEPSNSKSTRNQSGHAVGILDPVIELDESSPEIRRSGSHNVGRSSNVDSDTRARQLEADEMLARELQEQLYNEGLGVGGGEIDAHIALALQQEETSQHAFFSENHPVFSPARYIDVEDIDQVAWPKARASRALDLVGMIHLDSTVGRGIEDMQLTLMFVLDVACTGYMKTDSAGYRGSLISNLYRQSQSRSSQNPSIRRGTQARGPTSSRLTQLRSRLPRHVPRTLNRIVLGNQCAKTSKKRFHILETLEAFNDMGMAGNFPQVQREFNENDYEMLLALDENNHQHGGASRHQINILPQSTVQGNNFDEDCAICLETPTSGDTIRHLPCLHKFHKETNIMPGMQVINHLIRKWNFVAPHLFAVNDTKSVSSGIQGVKVVALNLPSIAELINGVTSFENSSSPHSCACSCVATKGHKPYLQVIRTGNTKKRE</sequence>
<proteinExistence type="inferred from homology"/>
<dbReference type="SUPFAM" id="SSF50182">
    <property type="entry name" value="Sm-like ribonucleoproteins"/>
    <property type="match status" value="1"/>
</dbReference>
<evidence type="ECO:0000256" key="4">
    <source>
        <dbReference type="ARBA" id="ARBA00022728"/>
    </source>
</evidence>
<evidence type="ECO:0000256" key="6">
    <source>
        <dbReference type="ARBA" id="ARBA00022990"/>
    </source>
</evidence>
<keyword evidence="7" id="KW-0508">mRNA splicing</keyword>
<feature type="region of interest" description="Disordered" evidence="10">
    <location>
        <begin position="460"/>
        <end position="505"/>
    </location>
</feature>
<feature type="compositionally biased region" description="Low complexity" evidence="10">
    <location>
        <begin position="382"/>
        <end position="396"/>
    </location>
</feature>
<dbReference type="PANTHER" id="PTHR20971">
    <property type="entry name" value="U6 SNRNA-ASSOCIATED PROTEIN"/>
    <property type="match status" value="1"/>
</dbReference>
<keyword evidence="9" id="KW-0687">Ribonucleoprotein</keyword>
<dbReference type="Gene3D" id="2.30.30.100">
    <property type="match status" value="1"/>
</dbReference>